<dbReference type="AlphaFoldDB" id="A0A2S2DZ59"/>
<accession>A0A2S2DZ59</accession>
<evidence type="ECO:0008006" key="3">
    <source>
        <dbReference type="Google" id="ProtNLM"/>
    </source>
</evidence>
<dbReference type="Proteomes" id="UP000245728">
    <property type="component" value="Chromosome"/>
</dbReference>
<protein>
    <recommendedName>
        <fullName evidence="3">STAS/SEC14 domain-containing protein</fullName>
    </recommendedName>
</protein>
<evidence type="ECO:0000313" key="1">
    <source>
        <dbReference type="EMBL" id="AWL10666.1"/>
    </source>
</evidence>
<dbReference type="EMBL" id="CP029347">
    <property type="protein sequence ID" value="AWL10666.1"/>
    <property type="molecule type" value="Genomic_DNA"/>
</dbReference>
<dbReference type="KEGG" id="salh:HMF8227_00158"/>
<proteinExistence type="predicted"/>
<name>A0A2S2DZ59_9ALTE</name>
<organism evidence="1 2">
    <name type="scientific">Saliniradius amylolyticus</name>
    <dbReference type="NCBI Taxonomy" id="2183582"/>
    <lineage>
        <taxon>Bacteria</taxon>
        <taxon>Pseudomonadati</taxon>
        <taxon>Pseudomonadota</taxon>
        <taxon>Gammaproteobacteria</taxon>
        <taxon>Alteromonadales</taxon>
        <taxon>Alteromonadaceae</taxon>
        <taxon>Saliniradius</taxon>
    </lineage>
</organism>
<reference evidence="1 2" key="1">
    <citation type="submission" date="2018-05" db="EMBL/GenBank/DDBJ databases">
        <title>Salinimonas sp. HMF8227 Genome sequencing and assembly.</title>
        <authorList>
            <person name="Kang H."/>
            <person name="Kang J."/>
            <person name="Cha I."/>
            <person name="Kim H."/>
            <person name="Joh K."/>
        </authorList>
    </citation>
    <scope>NUCLEOTIDE SEQUENCE [LARGE SCALE GENOMIC DNA]</scope>
    <source>
        <strain evidence="1 2">HMF8227</strain>
    </source>
</reference>
<dbReference type="OrthoDB" id="8903822at2"/>
<keyword evidence="2" id="KW-1185">Reference proteome</keyword>
<sequence>MEHSSAFQIWIEERVLVVQIAGAWSLETAKAFSRELKHYSQPLIDAGQPWAHLALLEEWQSGTSDIEPEIQRLSNWMVLNGLSCTANVFSPDALKSFQLSRMLEHLSVASTRYAFDNEKSARRWLASRGFLHCD</sequence>
<evidence type="ECO:0000313" key="2">
    <source>
        <dbReference type="Proteomes" id="UP000245728"/>
    </source>
</evidence>
<gene>
    <name evidence="1" type="ORF">HMF8227_00158</name>
</gene>